<proteinExistence type="predicted"/>
<dbReference type="EMBL" id="FNVQ01000007">
    <property type="protein sequence ID" value="SEG86248.1"/>
    <property type="molecule type" value="Genomic_DNA"/>
</dbReference>
<evidence type="ECO:0000313" key="2">
    <source>
        <dbReference type="EMBL" id="SEG86248.1"/>
    </source>
</evidence>
<feature type="domain" description="Mce/MlaD" evidence="1">
    <location>
        <begin position="38"/>
        <end position="113"/>
    </location>
</feature>
<dbReference type="PANTHER" id="PTHR36698:SF2">
    <property type="entry name" value="MCE_MLAD DOMAIN-CONTAINING PROTEIN"/>
    <property type="match status" value="1"/>
</dbReference>
<gene>
    <name evidence="2" type="ORF">SAMN05444390_107156</name>
</gene>
<dbReference type="Pfam" id="PF02470">
    <property type="entry name" value="MlaD"/>
    <property type="match status" value="1"/>
</dbReference>
<sequence>METRAHHVVVGLFTLVALLAALGFGVWLVNSGKQEETLSYRVVFNEAVSGLSVGSQVKYSGLRVGEVRQLALDPADPRRVLADIEVNATTPINQATVAKQAIANITGSANILLTTDNPKAPPLERHEDALPIIQAEPSAFGSLIGNSETLFANVNELVEQGAKLLSPDNIERIGLIIHNLERVSSDLADSRSDVSTSLNELTLAAQEAQRVMLDARELMGHADELLVSRGGPMFDEGQKAMRSLASSSEQLEGLLSRNATQLDKGFQGVAEIGPVMRELQRSLGTLNRILSRLEEDPAGYLTGQAPANEFTP</sequence>
<dbReference type="OrthoDB" id="9806984at2"/>
<evidence type="ECO:0000259" key="1">
    <source>
        <dbReference type="Pfam" id="PF02470"/>
    </source>
</evidence>
<dbReference type="PANTHER" id="PTHR36698">
    <property type="entry name" value="BLL5892 PROTEIN"/>
    <property type="match status" value="1"/>
</dbReference>
<keyword evidence="3" id="KW-1185">Reference proteome</keyword>
<dbReference type="Proteomes" id="UP000236745">
    <property type="component" value="Unassembled WGS sequence"/>
</dbReference>
<reference evidence="2 3" key="1">
    <citation type="submission" date="2016-10" db="EMBL/GenBank/DDBJ databases">
        <authorList>
            <person name="de Groot N.N."/>
        </authorList>
    </citation>
    <scope>NUCLEOTIDE SEQUENCE [LARGE SCALE GENOMIC DNA]</scope>
    <source>
        <strain evidence="2 3">DSM 22012</strain>
    </source>
</reference>
<accession>A0A1H6DM21</accession>
<dbReference type="InterPro" id="IPR003399">
    <property type="entry name" value="Mce/MlaD"/>
</dbReference>
<protein>
    <submittedName>
        <fullName evidence="2">Phospholipid/cholesterol/gamma-HCH transport system substrate-binding protein</fullName>
    </submittedName>
</protein>
<dbReference type="RefSeq" id="WP_104005614.1">
    <property type="nucleotide sequence ID" value="NZ_FNVQ01000007.1"/>
</dbReference>
<dbReference type="AlphaFoldDB" id="A0A1H6DM21"/>
<evidence type="ECO:0000313" key="3">
    <source>
        <dbReference type="Proteomes" id="UP000236745"/>
    </source>
</evidence>
<name>A0A1H6DM21_9GAMM</name>
<organism evidence="2 3">
    <name type="scientific">Marinobacterium lutimaris</name>
    <dbReference type="NCBI Taxonomy" id="568106"/>
    <lineage>
        <taxon>Bacteria</taxon>
        <taxon>Pseudomonadati</taxon>
        <taxon>Pseudomonadota</taxon>
        <taxon>Gammaproteobacteria</taxon>
        <taxon>Oceanospirillales</taxon>
        <taxon>Oceanospirillaceae</taxon>
        <taxon>Marinobacterium</taxon>
    </lineage>
</organism>